<dbReference type="InterPro" id="IPR006680">
    <property type="entry name" value="Amidohydro-rel"/>
</dbReference>
<sequence length="386" mass="41775">MFLKIEKAHVFAPEDLGIKDVLICNDRIIQIADQIGFTWDSSEFKVLDGHGKILVPGFIDQHVHIIGGGGEDGFASLIREVQMTDCVKYGVTSVVGLLGTDANAKSVSALVAKAKALREQGMSAWCLTGSYAYPSVNLTGSVAHDVAFIDEVIGVKIAISDHRSSNVSKEELARLATQVRTAGLLAKKAGIVHMHTGRGKKGYKDVLAIVDETDIPITTFRPTHVANAYEDAITFANKGGYIDFTSGNETAKTAHLMKDAMSRAPLDRITLSSDSNGSFPKWNDRLEIVGMGIGKMETLYDTVRHLIVHEHVSVSDAISPITKTVATGLLLYPRKGSVACGSDADLVLLNETDYSIDSVIALGKVMMENKVLQAKNYYDYDGELKN</sequence>
<accession>A0A7X2NTL3</accession>
<evidence type="ECO:0000313" key="7">
    <source>
        <dbReference type="Proteomes" id="UP000461880"/>
    </source>
</evidence>
<evidence type="ECO:0000259" key="5">
    <source>
        <dbReference type="Pfam" id="PF01979"/>
    </source>
</evidence>
<name>A0A7X2NTL3_9FIRM</name>
<dbReference type="GO" id="GO:0008237">
    <property type="term" value="F:metallopeptidase activity"/>
    <property type="evidence" value="ECO:0007669"/>
    <property type="project" value="UniProtKB-KW"/>
</dbReference>
<dbReference type="GO" id="GO:0006508">
    <property type="term" value="P:proteolysis"/>
    <property type="evidence" value="ECO:0007669"/>
    <property type="project" value="UniProtKB-KW"/>
</dbReference>
<dbReference type="Gene3D" id="3.20.20.140">
    <property type="entry name" value="Metal-dependent hydrolases"/>
    <property type="match status" value="1"/>
</dbReference>
<dbReference type="EMBL" id="VUMN01000026">
    <property type="protein sequence ID" value="MSS59257.1"/>
    <property type="molecule type" value="Genomic_DNA"/>
</dbReference>
<feature type="active site" description="Proton acceptor" evidence="2">
    <location>
        <position position="274"/>
    </location>
</feature>
<gene>
    <name evidence="6" type="ORF">FYJ51_10150</name>
</gene>
<comment type="similarity">
    <text evidence="1">Belongs to the peptidase M38 family.</text>
</comment>
<dbReference type="PANTHER" id="PTHR11647:SF1">
    <property type="entry name" value="COLLAPSIN RESPONSE MEDIATOR PROTEIN"/>
    <property type="match status" value="1"/>
</dbReference>
<dbReference type="SUPFAM" id="SSF51338">
    <property type="entry name" value="Composite domain of metallo-dependent hydrolases"/>
    <property type="match status" value="1"/>
</dbReference>
<proteinExistence type="inferred from homology"/>
<keyword evidence="1" id="KW-0645">Protease</keyword>
<dbReference type="InterPro" id="IPR011059">
    <property type="entry name" value="Metal-dep_hydrolase_composite"/>
</dbReference>
<dbReference type="Gene3D" id="2.30.40.10">
    <property type="entry name" value="Urease, subunit C, domain 1"/>
    <property type="match status" value="1"/>
</dbReference>
<evidence type="ECO:0000256" key="4">
    <source>
        <dbReference type="PIRSR" id="PIRSR001238-50"/>
    </source>
</evidence>
<dbReference type="GO" id="GO:0046872">
    <property type="term" value="F:metal ion binding"/>
    <property type="evidence" value="ECO:0007669"/>
    <property type="project" value="UniProtKB-KW"/>
</dbReference>
<dbReference type="AlphaFoldDB" id="A0A7X2NTL3"/>
<feature type="binding site" description="via carbamate group" evidence="3">
    <location>
        <position position="156"/>
    </location>
    <ligand>
        <name>Zn(2+)</name>
        <dbReference type="ChEBI" id="CHEBI:29105"/>
        <label>2</label>
        <note>catalytic</note>
    </ligand>
</feature>
<comment type="caution">
    <text evidence="6">The sequence shown here is derived from an EMBL/GenBank/DDBJ whole genome shotgun (WGS) entry which is preliminary data.</text>
</comment>
<comment type="cofactor">
    <cofactor evidence="1 3">
        <name>Zn(2+)</name>
        <dbReference type="ChEBI" id="CHEBI:29105"/>
    </cofactor>
    <text evidence="1 3">Binds 2 Zn(2+) ions per subunit.</text>
</comment>
<evidence type="ECO:0000256" key="1">
    <source>
        <dbReference type="PIRNR" id="PIRNR001238"/>
    </source>
</evidence>
<organism evidence="6 7">
    <name type="scientific">Stecheria intestinalis</name>
    <dbReference type="NCBI Taxonomy" id="2606630"/>
    <lineage>
        <taxon>Bacteria</taxon>
        <taxon>Bacillati</taxon>
        <taxon>Bacillota</taxon>
        <taxon>Erysipelotrichia</taxon>
        <taxon>Erysipelotrichales</taxon>
        <taxon>Erysipelotrichaceae</taxon>
        <taxon>Stecheria</taxon>
    </lineage>
</organism>
<dbReference type="Proteomes" id="UP000461880">
    <property type="component" value="Unassembled WGS sequence"/>
</dbReference>
<comment type="PTM">
    <text evidence="1">Carboxylation allows a single lysine to coordinate two zinc ions.</text>
</comment>
<dbReference type="PANTHER" id="PTHR11647">
    <property type="entry name" value="HYDRANTOINASE/DIHYDROPYRIMIDINASE FAMILY MEMBER"/>
    <property type="match status" value="1"/>
</dbReference>
<keyword evidence="1 3" id="KW-0862">Zinc</keyword>
<comment type="subcellular location">
    <subcellularLocation>
        <location evidence="1">Cytoplasm</location>
    </subcellularLocation>
</comment>
<comment type="PTM">
    <text evidence="4">Carbamylation allows a single lysine to coordinate two zinc ions.</text>
</comment>
<dbReference type="InterPro" id="IPR010229">
    <property type="entry name" value="Pept_M38_dipep"/>
</dbReference>
<dbReference type="GO" id="GO:0016810">
    <property type="term" value="F:hydrolase activity, acting on carbon-nitrogen (but not peptide) bonds"/>
    <property type="evidence" value="ECO:0007669"/>
    <property type="project" value="InterPro"/>
</dbReference>
<dbReference type="Pfam" id="PF01979">
    <property type="entry name" value="Amidohydro_1"/>
    <property type="match status" value="1"/>
</dbReference>
<feature type="binding site" evidence="3">
    <location>
        <position position="62"/>
    </location>
    <ligand>
        <name>Zn(2+)</name>
        <dbReference type="ChEBI" id="CHEBI:29105"/>
        <label>1</label>
        <note>catalytic</note>
    </ligand>
</feature>
<dbReference type="PIRSF" id="PIRSF001238">
    <property type="entry name" value="IadA"/>
    <property type="match status" value="1"/>
</dbReference>
<feature type="binding site" evidence="3">
    <location>
        <position position="64"/>
    </location>
    <ligand>
        <name>Zn(2+)</name>
        <dbReference type="ChEBI" id="CHEBI:29105"/>
        <label>1</label>
        <note>catalytic</note>
    </ligand>
</feature>
<feature type="binding site" evidence="3">
    <location>
        <position position="195"/>
    </location>
    <ligand>
        <name>Zn(2+)</name>
        <dbReference type="ChEBI" id="CHEBI:29105"/>
        <label>2</label>
        <note>catalytic</note>
    </ligand>
</feature>
<evidence type="ECO:0000256" key="2">
    <source>
        <dbReference type="PIRSR" id="PIRSR001238-1"/>
    </source>
</evidence>
<dbReference type="InterPro" id="IPR050378">
    <property type="entry name" value="Metallo-dep_Hydrolases_sf"/>
</dbReference>
<feature type="binding site" evidence="3">
    <location>
        <position position="224"/>
    </location>
    <ligand>
        <name>Zn(2+)</name>
        <dbReference type="ChEBI" id="CHEBI:29105"/>
        <label>2</label>
        <note>catalytic</note>
    </ligand>
</feature>
<keyword evidence="1" id="KW-0482">Metalloprotease</keyword>
<dbReference type="SUPFAM" id="SSF51556">
    <property type="entry name" value="Metallo-dependent hydrolases"/>
    <property type="match status" value="1"/>
</dbReference>
<feature type="binding site" evidence="3">
    <location>
        <position position="274"/>
    </location>
    <ligand>
        <name>Zn(2+)</name>
        <dbReference type="ChEBI" id="CHEBI:29105"/>
        <label>1</label>
        <note>catalytic</note>
    </ligand>
</feature>
<dbReference type="GO" id="GO:0005737">
    <property type="term" value="C:cytoplasm"/>
    <property type="evidence" value="ECO:0007669"/>
    <property type="project" value="UniProtKB-SubCell"/>
</dbReference>
<dbReference type="GO" id="GO:0008798">
    <property type="term" value="F:beta-aspartyl-peptidase activity"/>
    <property type="evidence" value="ECO:0007669"/>
    <property type="project" value="InterPro"/>
</dbReference>
<feature type="binding site" description="via carbamate group" evidence="3">
    <location>
        <position position="156"/>
    </location>
    <ligand>
        <name>Zn(2+)</name>
        <dbReference type="ChEBI" id="CHEBI:29105"/>
        <label>1</label>
        <note>catalytic</note>
    </ligand>
</feature>
<protein>
    <recommendedName>
        <fullName evidence="1">Isoaspartyl dipeptidase</fullName>
        <ecNumber evidence="1">3.4.19.-</ecNumber>
    </recommendedName>
</protein>
<keyword evidence="7" id="KW-1185">Reference proteome</keyword>
<dbReference type="RefSeq" id="WP_154505444.1">
    <property type="nucleotide sequence ID" value="NZ_VUMN01000026.1"/>
</dbReference>
<reference evidence="6 7" key="1">
    <citation type="submission" date="2019-08" db="EMBL/GenBank/DDBJ databases">
        <title>In-depth cultivation of the pig gut microbiome towards novel bacterial diversity and tailored functional studies.</title>
        <authorList>
            <person name="Wylensek D."/>
            <person name="Hitch T.C.A."/>
            <person name="Clavel T."/>
        </authorList>
    </citation>
    <scope>NUCLEOTIDE SEQUENCE [LARGE SCALE GENOMIC DNA]</scope>
    <source>
        <strain evidence="6 7">Oil+RF-744-GAM-WT-6</strain>
    </source>
</reference>
<keyword evidence="1 6" id="KW-0378">Hydrolase</keyword>
<dbReference type="EC" id="3.4.19.-" evidence="1"/>
<dbReference type="NCBIfam" id="TIGR01975">
    <property type="entry name" value="isoAsp_dipep"/>
    <property type="match status" value="1"/>
</dbReference>
<keyword evidence="1 3" id="KW-0479">Metal-binding</keyword>
<evidence type="ECO:0000256" key="3">
    <source>
        <dbReference type="PIRSR" id="PIRSR001238-3"/>
    </source>
</evidence>
<dbReference type="InterPro" id="IPR032466">
    <property type="entry name" value="Metal_Hydrolase"/>
</dbReference>
<feature type="domain" description="Amidohydrolase-related" evidence="5">
    <location>
        <begin position="53"/>
        <end position="365"/>
    </location>
</feature>
<comment type="function">
    <text evidence="1">Catalyzes the hydrolytic cleavage of a subset of L-isoaspartyl (L-beta-aspartyl) dipeptides. Used to degrade proteins damaged by L-isoaspartyl residues formation.</text>
</comment>
<feature type="modified residue" description="N6-carboxylysine" evidence="4">
    <location>
        <position position="156"/>
    </location>
</feature>
<evidence type="ECO:0000313" key="6">
    <source>
        <dbReference type="EMBL" id="MSS59257.1"/>
    </source>
</evidence>